<feature type="compositionally biased region" description="Polar residues" evidence="1">
    <location>
        <begin position="531"/>
        <end position="543"/>
    </location>
</feature>
<feature type="compositionally biased region" description="Polar residues" evidence="1">
    <location>
        <begin position="363"/>
        <end position="374"/>
    </location>
</feature>
<organism evidence="2 3">
    <name type="scientific">Oculimacula yallundae</name>
    <dbReference type="NCBI Taxonomy" id="86028"/>
    <lineage>
        <taxon>Eukaryota</taxon>
        <taxon>Fungi</taxon>
        <taxon>Dikarya</taxon>
        <taxon>Ascomycota</taxon>
        <taxon>Pezizomycotina</taxon>
        <taxon>Leotiomycetes</taxon>
        <taxon>Helotiales</taxon>
        <taxon>Ploettnerulaceae</taxon>
        <taxon>Oculimacula</taxon>
    </lineage>
</organism>
<feature type="region of interest" description="Disordered" evidence="1">
    <location>
        <begin position="1"/>
        <end position="53"/>
    </location>
</feature>
<name>A0ABR4CU06_9HELO</name>
<comment type="caution">
    <text evidence="2">The sequence shown here is derived from an EMBL/GenBank/DDBJ whole genome shotgun (WGS) entry which is preliminary data.</text>
</comment>
<proteinExistence type="predicted"/>
<sequence length="783" mass="88557">MPGRPLTSESNTPTGRTTGLLFDTRQRTGAGASTRPVQPAYQENLPLRTERREDEDGEIGFINDGLGGYGRTNGRWYGPIVPSSSPMIPRFERGARTTPAVSSNLITGGTRQNYREIRPARLVAEDRSRQAVLEGGMPRDADTLSDTSDEEEFPGLIPGSEVNLNEEMNGLWRLQSTARLQEQRNREVLQERRNQEILRGDSELPNVSMLDTPSNTTDSEEMQFVSEAENNADAERHRQRRAQEEMLLQEQRSRESSGSDGTPGHTDLDALYNLGMFEDEELLEDLGYTEEEISRIMGEYRELRERESREAGITITAGFNDIVPSPAPDAVDDETFDHPSHMLSMAQSSREIGRATAGDINPTARSSVPNTSGLSDDEMSHRLSEIDEDEYERRYIQSDNRRLWEMETANRAGLEESMNPVSDSGRNTSDDAEMPPLVPHPSTRRAELFETRRGSERRPSPDSAERRAVELDLDLSTSELRRLYYETDYGVPARPARQAEPLAQPQRPTRRARQTRPRYQATPSGPRLQRLSASTARQSSNSIAVAMQPRASDAFSRMRTTRSDDDIDEESTIEFAEIENRDESTSAVREGSYVWPNQLGIRNSFPAPSDTRTIGGTTPTQPVTETPASSYVPPFYDEITTKFISLVERYSYYVQDHCRALYALLQIYRATTPTLPLPGPIWDSLRDMGGNMLSRDISRLNLAADIYVNFMWACQVNLKELSNGEAQYSQDWRDISMMIELCAVIADERMKVEDTAWWKKIVYLHTGLFPSEILDKFREVNEQ</sequence>
<protein>
    <submittedName>
        <fullName evidence="2">Uncharacterized protein</fullName>
    </submittedName>
</protein>
<feature type="region of interest" description="Disordered" evidence="1">
    <location>
        <begin position="492"/>
        <end position="566"/>
    </location>
</feature>
<feature type="region of interest" description="Disordered" evidence="1">
    <location>
        <begin position="414"/>
        <end position="470"/>
    </location>
</feature>
<dbReference type="EMBL" id="JAZHXI010000003">
    <property type="protein sequence ID" value="KAL2073273.1"/>
    <property type="molecule type" value="Genomic_DNA"/>
</dbReference>
<feature type="compositionally biased region" description="Polar residues" evidence="1">
    <location>
        <begin position="7"/>
        <end position="17"/>
    </location>
</feature>
<feature type="compositionally biased region" description="Basic and acidic residues" evidence="1">
    <location>
        <begin position="185"/>
        <end position="202"/>
    </location>
</feature>
<feature type="region of interest" description="Disordered" evidence="1">
    <location>
        <begin position="346"/>
        <end position="385"/>
    </location>
</feature>
<evidence type="ECO:0000313" key="2">
    <source>
        <dbReference type="EMBL" id="KAL2073273.1"/>
    </source>
</evidence>
<feature type="compositionally biased region" description="Polar residues" evidence="1">
    <location>
        <begin position="610"/>
        <end position="629"/>
    </location>
</feature>
<feature type="compositionally biased region" description="Basic and acidic residues" evidence="1">
    <location>
        <begin position="444"/>
        <end position="470"/>
    </location>
</feature>
<evidence type="ECO:0000256" key="1">
    <source>
        <dbReference type="SAM" id="MobiDB-lite"/>
    </source>
</evidence>
<feature type="region of interest" description="Disordered" evidence="1">
    <location>
        <begin position="247"/>
        <end position="268"/>
    </location>
</feature>
<evidence type="ECO:0000313" key="3">
    <source>
        <dbReference type="Proteomes" id="UP001595075"/>
    </source>
</evidence>
<reference evidence="2 3" key="1">
    <citation type="journal article" date="2024" name="Commun. Biol.">
        <title>Comparative genomic analysis of thermophilic fungi reveals convergent evolutionary adaptations and gene losses.</title>
        <authorList>
            <person name="Steindorff A.S."/>
            <person name="Aguilar-Pontes M.V."/>
            <person name="Robinson A.J."/>
            <person name="Andreopoulos B."/>
            <person name="LaButti K."/>
            <person name="Kuo A."/>
            <person name="Mondo S."/>
            <person name="Riley R."/>
            <person name="Otillar R."/>
            <person name="Haridas S."/>
            <person name="Lipzen A."/>
            <person name="Grimwood J."/>
            <person name="Schmutz J."/>
            <person name="Clum A."/>
            <person name="Reid I.D."/>
            <person name="Moisan M.C."/>
            <person name="Butler G."/>
            <person name="Nguyen T.T.M."/>
            <person name="Dewar K."/>
            <person name="Conant G."/>
            <person name="Drula E."/>
            <person name="Henrissat B."/>
            <person name="Hansel C."/>
            <person name="Singer S."/>
            <person name="Hutchinson M.I."/>
            <person name="de Vries R.P."/>
            <person name="Natvig D.O."/>
            <person name="Powell A.J."/>
            <person name="Tsang A."/>
            <person name="Grigoriev I.V."/>
        </authorList>
    </citation>
    <scope>NUCLEOTIDE SEQUENCE [LARGE SCALE GENOMIC DNA]</scope>
    <source>
        <strain evidence="2 3">CBS 494.80</strain>
    </source>
</reference>
<gene>
    <name evidence="2" type="ORF">VTL71DRAFT_10597</name>
</gene>
<keyword evidence="3" id="KW-1185">Reference proteome</keyword>
<feature type="region of interest" description="Disordered" evidence="1">
    <location>
        <begin position="605"/>
        <end position="629"/>
    </location>
</feature>
<accession>A0ABR4CU06</accession>
<feature type="region of interest" description="Disordered" evidence="1">
    <location>
        <begin position="185"/>
        <end position="223"/>
    </location>
</feature>
<dbReference type="Proteomes" id="UP001595075">
    <property type="component" value="Unassembled WGS sequence"/>
</dbReference>